<dbReference type="EMBL" id="CP031385">
    <property type="protein sequence ID" value="QPG93802.1"/>
    <property type="molecule type" value="Genomic_DNA"/>
</dbReference>
<dbReference type="InterPro" id="IPR029044">
    <property type="entry name" value="Nucleotide-diphossugar_trans"/>
</dbReference>
<keyword evidence="10" id="KW-1185">Reference proteome</keyword>
<evidence type="ECO:0000256" key="4">
    <source>
        <dbReference type="ARBA" id="ARBA00022692"/>
    </source>
</evidence>
<dbReference type="Proteomes" id="UP000594364">
    <property type="component" value="Chromosome 1"/>
</dbReference>
<evidence type="ECO:0000256" key="3">
    <source>
        <dbReference type="ARBA" id="ARBA00022679"/>
    </source>
</evidence>
<evidence type="ECO:0000256" key="1">
    <source>
        <dbReference type="ARBA" id="ARBA00004370"/>
    </source>
</evidence>
<accession>A0A7S9KK36</accession>
<feature type="transmembrane region" description="Helical" evidence="8">
    <location>
        <begin position="370"/>
        <end position="390"/>
    </location>
</feature>
<dbReference type="PANTHER" id="PTHR47844:SF1">
    <property type="entry name" value="EXOSTOSIN-LIKE 2"/>
    <property type="match status" value="1"/>
</dbReference>
<protein>
    <recommendedName>
        <fullName evidence="11">Polysaccharide synthase</fullName>
    </recommendedName>
</protein>
<comment type="subcellular location">
    <subcellularLocation>
        <location evidence="1">Membrane</location>
    </subcellularLocation>
</comment>
<evidence type="ECO:0000256" key="8">
    <source>
        <dbReference type="SAM" id="Phobius"/>
    </source>
</evidence>
<evidence type="ECO:0000256" key="5">
    <source>
        <dbReference type="ARBA" id="ARBA00022989"/>
    </source>
</evidence>
<organism evidence="9 10">
    <name type="scientific">Epichloe festucae (strain Fl1)</name>
    <dbReference type="NCBI Taxonomy" id="877507"/>
    <lineage>
        <taxon>Eukaryota</taxon>
        <taxon>Fungi</taxon>
        <taxon>Dikarya</taxon>
        <taxon>Ascomycota</taxon>
        <taxon>Pezizomycotina</taxon>
        <taxon>Sordariomycetes</taxon>
        <taxon>Hypocreomycetidae</taxon>
        <taxon>Hypocreales</taxon>
        <taxon>Clavicipitaceae</taxon>
        <taxon>Epichloe</taxon>
    </lineage>
</organism>
<dbReference type="GO" id="GO:0016020">
    <property type="term" value="C:membrane"/>
    <property type="evidence" value="ECO:0007669"/>
    <property type="project" value="UniProtKB-SubCell"/>
</dbReference>
<keyword evidence="6 8" id="KW-0472">Membrane</keyword>
<keyword evidence="7" id="KW-0325">Glycoprotein</keyword>
<dbReference type="GO" id="GO:0016757">
    <property type="term" value="F:glycosyltransferase activity"/>
    <property type="evidence" value="ECO:0007669"/>
    <property type="project" value="UniProtKB-KW"/>
</dbReference>
<keyword evidence="5 8" id="KW-1133">Transmembrane helix</keyword>
<keyword evidence="3" id="KW-0808">Transferase</keyword>
<dbReference type="OrthoDB" id="2849215at2759"/>
<evidence type="ECO:0000313" key="10">
    <source>
        <dbReference type="Proteomes" id="UP000594364"/>
    </source>
</evidence>
<evidence type="ECO:0000256" key="2">
    <source>
        <dbReference type="ARBA" id="ARBA00022676"/>
    </source>
</evidence>
<evidence type="ECO:0008006" key="11">
    <source>
        <dbReference type="Google" id="ProtNLM"/>
    </source>
</evidence>
<reference evidence="9 10" key="1">
    <citation type="journal article" date="2018" name="PLoS Genet.">
        <title>Repeat elements organise 3D genome structure and mediate transcription in the filamentous fungus Epichloe festucae.</title>
        <authorList>
            <person name="Winter D.J."/>
            <person name="Ganley A.R.D."/>
            <person name="Young C.A."/>
            <person name="Liachko I."/>
            <person name="Schardl C.L."/>
            <person name="Dupont P.Y."/>
            <person name="Berry D."/>
            <person name="Ram A."/>
            <person name="Scott B."/>
            <person name="Cox M.P."/>
        </authorList>
    </citation>
    <scope>NUCLEOTIDE SEQUENCE [LARGE SCALE GENOMIC DNA]</scope>
    <source>
        <strain evidence="9 10">Fl1</strain>
    </source>
</reference>
<proteinExistence type="predicted"/>
<feature type="transmembrane region" description="Helical" evidence="8">
    <location>
        <begin position="6"/>
        <end position="31"/>
    </location>
</feature>
<keyword evidence="4 8" id="KW-0812">Transmembrane</keyword>
<dbReference type="Gene3D" id="3.90.550.10">
    <property type="entry name" value="Spore Coat Polysaccharide Biosynthesis Protein SpsA, Chain A"/>
    <property type="match status" value="1"/>
</dbReference>
<evidence type="ECO:0000256" key="6">
    <source>
        <dbReference type="ARBA" id="ARBA00023136"/>
    </source>
</evidence>
<dbReference type="InterPro" id="IPR052427">
    <property type="entry name" value="Glycosyltrans_GT2/GT47"/>
</dbReference>
<dbReference type="SUPFAM" id="SSF53448">
    <property type="entry name" value="Nucleotide-diphospho-sugar transferases"/>
    <property type="match status" value="1"/>
</dbReference>
<dbReference type="PANTHER" id="PTHR47844">
    <property type="entry name" value="SYNTHASE CPS1, PUTATIVE (AFU_ORTHOLOGUE AFUA_7G02500)-RELATED"/>
    <property type="match status" value="1"/>
</dbReference>
<keyword evidence="2" id="KW-0328">Glycosyltransferase</keyword>
<gene>
    <name evidence="9" type="ORF">C2857_002718</name>
</gene>
<evidence type="ECO:0000313" key="9">
    <source>
        <dbReference type="EMBL" id="QPG93802.1"/>
    </source>
</evidence>
<dbReference type="Pfam" id="PF13641">
    <property type="entry name" value="Glyco_tranf_2_3"/>
    <property type="match status" value="1"/>
</dbReference>
<dbReference type="AlphaFoldDB" id="A0A7S9KK36"/>
<sequence>MTWYSSGYGILFLVLFAIRYLRTVVHAWVFFFRIKSAHLAPEPSFKPADVTVLLPTVLDIDITETLRTIIENKPHQIILLVHENDAAKAQGIKEAVGFKPIMIVAVPKLGRKRLQQVAGIKKTQTSISVFCDDDVRWHPKLLAHLLTPFEDARVGATGTNQRSIRKRHTTVWNFLGACYLERRNFNTMATNYIDGGVSTLSGRTFACRTQIVQGQDFADFLIKDDFLGTRMKPGDDKRYTMRFYAKGWRIQLVYTEEAVLYTQVADDSRFLGQCLRWARSHWQGNLAVVMQQSYWWRRHCWTAYATYLGTLMTPAALVDGGLYHVLSRALEAESSHVQRRALGAFVAWTLVQKTVKIWPHFARYPSDIRFIPAMILFSYAHGIINLWAAFTMTADTWGGRDVYQ</sequence>
<evidence type="ECO:0000256" key="7">
    <source>
        <dbReference type="ARBA" id="ARBA00023180"/>
    </source>
</evidence>
<name>A0A7S9KK36_EPIFF</name>